<dbReference type="SMART" id="SM00028">
    <property type="entry name" value="TPR"/>
    <property type="match status" value="3"/>
</dbReference>
<dbReference type="InterPro" id="IPR019734">
    <property type="entry name" value="TPR_rpt"/>
</dbReference>
<dbReference type="PRINTS" id="PR00364">
    <property type="entry name" value="DISEASERSIST"/>
</dbReference>
<dbReference type="Pfam" id="PF13271">
    <property type="entry name" value="DUF4062"/>
    <property type="match status" value="1"/>
</dbReference>
<dbReference type="Pfam" id="PF13424">
    <property type="entry name" value="TPR_12"/>
    <property type="match status" value="1"/>
</dbReference>
<dbReference type="PANTHER" id="PTHR47691">
    <property type="entry name" value="REGULATOR-RELATED"/>
    <property type="match status" value="1"/>
</dbReference>
<keyword evidence="5" id="KW-1185">Reference proteome</keyword>
<dbReference type="Pfam" id="PF25872">
    <property type="entry name" value="HTH_77"/>
    <property type="match status" value="1"/>
</dbReference>
<dbReference type="Proteomes" id="UP000317484">
    <property type="component" value="Unassembled WGS sequence"/>
</dbReference>
<evidence type="ECO:0000256" key="1">
    <source>
        <dbReference type="SAM" id="MobiDB-lite"/>
    </source>
</evidence>
<name>A0A521FT40_9ACTN</name>
<feature type="domain" description="Winged helix-turn-helix" evidence="3">
    <location>
        <begin position="428"/>
        <end position="502"/>
    </location>
</feature>
<dbReference type="EMBL" id="FXTJ01000016">
    <property type="protein sequence ID" value="SMO99296.1"/>
    <property type="molecule type" value="Genomic_DNA"/>
</dbReference>
<gene>
    <name evidence="4" type="ORF">SAMN06273567_1162</name>
</gene>
<dbReference type="Gene3D" id="1.25.40.10">
    <property type="entry name" value="Tetratricopeptide repeat domain"/>
    <property type="match status" value="1"/>
</dbReference>
<evidence type="ECO:0000259" key="3">
    <source>
        <dbReference type="Pfam" id="PF25872"/>
    </source>
</evidence>
<feature type="region of interest" description="Disordered" evidence="1">
    <location>
        <begin position="832"/>
        <end position="862"/>
    </location>
</feature>
<accession>A0A521FT40</accession>
<dbReference type="InterPro" id="IPR027417">
    <property type="entry name" value="P-loop_NTPase"/>
</dbReference>
<dbReference type="InterPro" id="IPR025139">
    <property type="entry name" value="DUF4062"/>
</dbReference>
<reference evidence="4 5" key="1">
    <citation type="submission" date="2017-05" db="EMBL/GenBank/DDBJ databases">
        <authorList>
            <person name="Varghese N."/>
            <person name="Submissions S."/>
        </authorList>
    </citation>
    <scope>NUCLEOTIDE SEQUENCE [LARGE SCALE GENOMIC DNA]</scope>
    <source>
        <strain evidence="4 5">DSM 46834</strain>
    </source>
</reference>
<dbReference type="Gene3D" id="3.40.50.300">
    <property type="entry name" value="P-loop containing nucleotide triphosphate hydrolases"/>
    <property type="match status" value="1"/>
</dbReference>
<dbReference type="InterPro" id="IPR011990">
    <property type="entry name" value="TPR-like_helical_dom_sf"/>
</dbReference>
<evidence type="ECO:0000259" key="2">
    <source>
        <dbReference type="Pfam" id="PF13271"/>
    </source>
</evidence>
<dbReference type="AlphaFoldDB" id="A0A521FT40"/>
<feature type="compositionally biased region" description="Basic and acidic residues" evidence="1">
    <location>
        <begin position="832"/>
        <end position="845"/>
    </location>
</feature>
<dbReference type="InterPro" id="IPR058852">
    <property type="entry name" value="HTH_77"/>
</dbReference>
<evidence type="ECO:0000313" key="5">
    <source>
        <dbReference type="Proteomes" id="UP000317484"/>
    </source>
</evidence>
<dbReference type="RefSeq" id="WP_142460972.1">
    <property type="nucleotide sequence ID" value="NZ_FXTJ01000016.1"/>
</dbReference>
<proteinExistence type="predicted"/>
<evidence type="ECO:0000313" key="4">
    <source>
        <dbReference type="EMBL" id="SMO99296.1"/>
    </source>
</evidence>
<protein>
    <submittedName>
        <fullName evidence="4">Predicted ATPase</fullName>
    </submittedName>
</protein>
<dbReference type="PANTHER" id="PTHR47691:SF3">
    <property type="entry name" value="HTH-TYPE TRANSCRIPTIONAL REGULATOR RV0890C-RELATED"/>
    <property type="match status" value="1"/>
</dbReference>
<dbReference type="SUPFAM" id="SSF48452">
    <property type="entry name" value="TPR-like"/>
    <property type="match status" value="1"/>
</dbReference>
<organism evidence="4 5">
    <name type="scientific">Geodermatophilus aquaeductus</name>
    <dbReference type="NCBI Taxonomy" id="1564161"/>
    <lineage>
        <taxon>Bacteria</taxon>
        <taxon>Bacillati</taxon>
        <taxon>Actinomycetota</taxon>
        <taxon>Actinomycetes</taxon>
        <taxon>Geodermatophilales</taxon>
        <taxon>Geodermatophilaceae</taxon>
        <taxon>Geodermatophilus</taxon>
    </lineage>
</organism>
<feature type="domain" description="DUF4062" evidence="2">
    <location>
        <begin position="11"/>
        <end position="92"/>
    </location>
</feature>
<sequence length="862" mass="91844">MPIRTPDQRLRVFLSSTMQELADERGAVKAAVERLRFTPVLFELGARPHPPRELYLAYLRQSDVFVGVYWQSYGWVAPGQELSGLEDEYVAAEDMPKLVYLKEPAPDREPRLAAMIDRIGSDGLSYRSFGTAEELATLVADDLALLVSERFATPGATAGGVPAPRWRLPAPTSSFVGRQREVAELRELLTDPATRLVTLVGPGGIGKTRLALQVAAGLQEAFPDGVAAVPLETVRSPDLVPSAVATALGLPGGGGRSPQDALAAFLAPRRMLLVLDNLEQVVGATPLVTQLLGAAADLTVLATSREVLHLTGEHVVTVPPLRTGGAGEPVEVQARAEAVQLFLDRARAVRADVPLDVPQLRAVAEICRRLDGLPLAIELAAARVRLLDPVELLRRLDSRFTVLAEGPRDLPERQRTLRRTVEWSYDLLDAGDRVAFARLAVFVGGFTLPAAEAVCRDERVPDVLGAVASLVDESLVRVGAPDSGDPRFSLLDTVREFALERLEAGGQADRVRAAHAAFYRAFALTIQPTPGGSDPSALDRYVVESRNLDAAMRTFLDRGAEDGATDLGLALWRFWWVHGLFRPGIGWMEEVLARGTGITEAERAHASLVLGMLSFGQGDHDRALPALRTAVELHRALGDRRSAALAAVPLGQLVAASDPAGGQAMLEAAVADLRRLDDRWGLAFALLFLGAALLLRDEPGKAVPVLQESVAVARTVPTEIVLGNALVNLGLAHAAQGDLDEAGRVLGDALEQGRALDSRETSARALDGLAAVAVAAGQPERAARLAGAAEGIRRSVGATVFPTDQAAWARTRSALADRLGAADSAARIEAEARRPLEDLLTDRWRPPAPPGSPADARPAAAG</sequence>
<dbReference type="SUPFAM" id="SSF52540">
    <property type="entry name" value="P-loop containing nucleoside triphosphate hydrolases"/>
    <property type="match status" value="1"/>
</dbReference>